<evidence type="ECO:0000313" key="1">
    <source>
        <dbReference type="EMBL" id="WKD50916.1"/>
    </source>
</evidence>
<dbReference type="RefSeq" id="WP_301417674.1">
    <property type="nucleotide sequence ID" value="NZ_CP098023.1"/>
</dbReference>
<accession>A0ABY9EIL5</accession>
<sequence>MRTLLLLLMLWSVVLVGPLGCTSGVPRHFAQSLAADTHLGWRSAPENQLALSLATATGVAQVELHPLPDQFTLVTLELPGMRRVEAVQWQGDSGQSTTLYDGEDGLEGVSLQKRGHGFRLQLQLSAMYYLCDGGVLTVIGQRR</sequence>
<protein>
    <submittedName>
        <fullName evidence="1">Uncharacterized protein</fullName>
    </submittedName>
</protein>
<name>A0ABY9EIL5_9GAMM</name>
<reference evidence="1 2" key="1">
    <citation type="submission" date="2022-05" db="EMBL/GenBank/DDBJ databases">
        <title>Microbulbifer sp. nov., isolated from sponge.</title>
        <authorList>
            <person name="Gao L."/>
        </authorList>
    </citation>
    <scope>NUCLEOTIDE SEQUENCE [LARGE SCALE GENOMIC DNA]</scope>
    <source>
        <strain evidence="1 2">MI-G</strain>
    </source>
</reference>
<proteinExistence type="predicted"/>
<evidence type="ECO:0000313" key="2">
    <source>
        <dbReference type="Proteomes" id="UP001321520"/>
    </source>
</evidence>
<organism evidence="1 2">
    <name type="scientific">Microbulbifer spongiae</name>
    <dbReference type="NCBI Taxonomy" id="2944933"/>
    <lineage>
        <taxon>Bacteria</taxon>
        <taxon>Pseudomonadati</taxon>
        <taxon>Pseudomonadota</taxon>
        <taxon>Gammaproteobacteria</taxon>
        <taxon>Cellvibrionales</taxon>
        <taxon>Microbulbiferaceae</taxon>
        <taxon>Microbulbifer</taxon>
    </lineage>
</organism>
<dbReference type="Proteomes" id="UP001321520">
    <property type="component" value="Chromosome"/>
</dbReference>
<gene>
    <name evidence="1" type="ORF">M8T91_05680</name>
</gene>
<keyword evidence="2" id="KW-1185">Reference proteome</keyword>
<dbReference type="EMBL" id="CP098023">
    <property type="protein sequence ID" value="WKD50916.1"/>
    <property type="molecule type" value="Genomic_DNA"/>
</dbReference>